<feature type="region of interest" description="Disordered" evidence="1">
    <location>
        <begin position="1"/>
        <end position="22"/>
    </location>
</feature>
<name>A0A0C3HYD5_OIDMZ</name>
<dbReference type="InParanoid" id="A0A0C3HYD5"/>
<gene>
    <name evidence="2" type="ORF">OIDMADRAFT_47775</name>
</gene>
<keyword evidence="3" id="KW-1185">Reference proteome</keyword>
<evidence type="ECO:0000313" key="2">
    <source>
        <dbReference type="EMBL" id="KIN07890.1"/>
    </source>
</evidence>
<sequence>MGHVQRAIGEDMERDQKQEKDNILQRRLVPNIPAFERLLKTDLGRDFADGLKERANRIVKGTQHPELEEKFQAMLLADTNAREAKGKTTR</sequence>
<dbReference type="AlphaFoldDB" id="A0A0C3HYD5"/>
<proteinExistence type="predicted"/>
<reference evidence="2 3" key="1">
    <citation type="submission" date="2014-04" db="EMBL/GenBank/DDBJ databases">
        <authorList>
            <consortium name="DOE Joint Genome Institute"/>
            <person name="Kuo A."/>
            <person name="Martino E."/>
            <person name="Perotto S."/>
            <person name="Kohler A."/>
            <person name="Nagy L.G."/>
            <person name="Floudas D."/>
            <person name="Copeland A."/>
            <person name="Barry K.W."/>
            <person name="Cichocki N."/>
            <person name="Veneault-Fourrey C."/>
            <person name="LaButti K."/>
            <person name="Lindquist E.A."/>
            <person name="Lipzen A."/>
            <person name="Lundell T."/>
            <person name="Morin E."/>
            <person name="Murat C."/>
            <person name="Sun H."/>
            <person name="Tunlid A."/>
            <person name="Henrissat B."/>
            <person name="Grigoriev I.V."/>
            <person name="Hibbett D.S."/>
            <person name="Martin F."/>
            <person name="Nordberg H.P."/>
            <person name="Cantor M.N."/>
            <person name="Hua S.X."/>
        </authorList>
    </citation>
    <scope>NUCLEOTIDE SEQUENCE [LARGE SCALE GENOMIC DNA]</scope>
    <source>
        <strain evidence="2 3">Zn</strain>
    </source>
</reference>
<dbReference type="EMBL" id="KN832870">
    <property type="protein sequence ID" value="KIN07890.1"/>
    <property type="molecule type" value="Genomic_DNA"/>
</dbReference>
<feature type="compositionally biased region" description="Basic and acidic residues" evidence="1">
    <location>
        <begin position="8"/>
        <end position="22"/>
    </location>
</feature>
<evidence type="ECO:0000313" key="3">
    <source>
        <dbReference type="Proteomes" id="UP000054321"/>
    </source>
</evidence>
<protein>
    <submittedName>
        <fullName evidence="2">Uncharacterized protein</fullName>
    </submittedName>
</protein>
<dbReference type="HOGENOM" id="CLU_2441427_0_0_1"/>
<dbReference type="Proteomes" id="UP000054321">
    <property type="component" value="Unassembled WGS sequence"/>
</dbReference>
<organism evidence="2 3">
    <name type="scientific">Oidiodendron maius (strain Zn)</name>
    <dbReference type="NCBI Taxonomy" id="913774"/>
    <lineage>
        <taxon>Eukaryota</taxon>
        <taxon>Fungi</taxon>
        <taxon>Dikarya</taxon>
        <taxon>Ascomycota</taxon>
        <taxon>Pezizomycotina</taxon>
        <taxon>Leotiomycetes</taxon>
        <taxon>Leotiomycetes incertae sedis</taxon>
        <taxon>Myxotrichaceae</taxon>
        <taxon>Oidiodendron</taxon>
    </lineage>
</organism>
<reference evidence="3" key="2">
    <citation type="submission" date="2015-01" db="EMBL/GenBank/DDBJ databases">
        <title>Evolutionary Origins and Diversification of the Mycorrhizal Mutualists.</title>
        <authorList>
            <consortium name="DOE Joint Genome Institute"/>
            <consortium name="Mycorrhizal Genomics Consortium"/>
            <person name="Kohler A."/>
            <person name="Kuo A."/>
            <person name="Nagy L.G."/>
            <person name="Floudas D."/>
            <person name="Copeland A."/>
            <person name="Barry K.W."/>
            <person name="Cichocki N."/>
            <person name="Veneault-Fourrey C."/>
            <person name="LaButti K."/>
            <person name="Lindquist E.A."/>
            <person name="Lipzen A."/>
            <person name="Lundell T."/>
            <person name="Morin E."/>
            <person name="Murat C."/>
            <person name="Riley R."/>
            <person name="Ohm R."/>
            <person name="Sun H."/>
            <person name="Tunlid A."/>
            <person name="Henrissat B."/>
            <person name="Grigoriev I.V."/>
            <person name="Hibbett D.S."/>
            <person name="Martin F."/>
        </authorList>
    </citation>
    <scope>NUCLEOTIDE SEQUENCE [LARGE SCALE GENOMIC DNA]</scope>
    <source>
        <strain evidence="3">Zn</strain>
    </source>
</reference>
<accession>A0A0C3HYD5</accession>
<evidence type="ECO:0000256" key="1">
    <source>
        <dbReference type="SAM" id="MobiDB-lite"/>
    </source>
</evidence>